<dbReference type="SUPFAM" id="SSF55653">
    <property type="entry name" value="Ribosomal protein L9 C-domain"/>
    <property type="match status" value="1"/>
</dbReference>
<keyword evidence="3 7" id="KW-0694">RNA-binding</keyword>
<dbReference type="InterPro" id="IPR020070">
    <property type="entry name" value="Ribosomal_bL9_N"/>
</dbReference>
<dbReference type="STRING" id="1715989.NITINOP_1660"/>
<dbReference type="InterPro" id="IPR020594">
    <property type="entry name" value="Ribosomal_bL9_bac/chp"/>
</dbReference>
<dbReference type="KEGG" id="nio:NITINOP_1660"/>
<keyword evidence="4 7" id="KW-0689">Ribosomal protein</keyword>
<evidence type="ECO:0000259" key="9">
    <source>
        <dbReference type="Pfam" id="PF03948"/>
    </source>
</evidence>
<dbReference type="Proteomes" id="UP000066284">
    <property type="component" value="Chromosome 1"/>
</dbReference>
<evidence type="ECO:0000313" key="11">
    <source>
        <dbReference type="Proteomes" id="UP000066284"/>
    </source>
</evidence>
<dbReference type="GO" id="GO:0006412">
    <property type="term" value="P:translation"/>
    <property type="evidence" value="ECO:0007669"/>
    <property type="project" value="UniProtKB-UniRule"/>
</dbReference>
<accession>A0A0S4KW27</accession>
<dbReference type="GO" id="GO:1990904">
    <property type="term" value="C:ribonucleoprotein complex"/>
    <property type="evidence" value="ECO:0007669"/>
    <property type="project" value="UniProtKB-KW"/>
</dbReference>
<evidence type="ECO:0000256" key="4">
    <source>
        <dbReference type="ARBA" id="ARBA00022980"/>
    </source>
</evidence>
<sequence length="155" mass="16972">MKVILQETLEGVGHLGDLINVADGFARNYLLPRGKAVEADSRSIKAFEHAKRVAAEKAKKEKLEIETYAKKLSAVTLTFEVQAGKEDKLFGSVTAKDIAEQLIAQGFSVDRRKIQLAHPIKELGTVTVPIKMPRDVTAVVTVHVVKKQEPEAAEA</sequence>
<gene>
    <name evidence="7 10" type="primary">rplI</name>
    <name evidence="10" type="ORF">NITINOP_1660</name>
</gene>
<dbReference type="NCBIfam" id="TIGR00158">
    <property type="entry name" value="L9"/>
    <property type="match status" value="1"/>
</dbReference>
<dbReference type="Pfam" id="PF03948">
    <property type="entry name" value="Ribosomal_L9_C"/>
    <property type="match status" value="1"/>
</dbReference>
<dbReference type="AlphaFoldDB" id="A0A0S4KW27"/>
<keyword evidence="11" id="KW-1185">Reference proteome</keyword>
<evidence type="ECO:0000256" key="2">
    <source>
        <dbReference type="ARBA" id="ARBA00022730"/>
    </source>
</evidence>
<dbReference type="GO" id="GO:0005840">
    <property type="term" value="C:ribosome"/>
    <property type="evidence" value="ECO:0007669"/>
    <property type="project" value="UniProtKB-KW"/>
</dbReference>
<dbReference type="Pfam" id="PF01281">
    <property type="entry name" value="Ribosomal_L9_N"/>
    <property type="match status" value="1"/>
</dbReference>
<dbReference type="Gene3D" id="3.10.430.100">
    <property type="entry name" value="Ribosomal protein L9, C-terminal domain"/>
    <property type="match status" value="1"/>
</dbReference>
<keyword evidence="5 7" id="KW-0687">Ribonucleoprotein</keyword>
<organism evidence="10 11">
    <name type="scientific">Candidatus Nitrospira inopinata</name>
    <dbReference type="NCBI Taxonomy" id="1715989"/>
    <lineage>
        <taxon>Bacteria</taxon>
        <taxon>Pseudomonadati</taxon>
        <taxon>Nitrospirota</taxon>
        <taxon>Nitrospiria</taxon>
        <taxon>Nitrospirales</taxon>
        <taxon>Nitrospiraceae</taxon>
        <taxon>Nitrospira</taxon>
    </lineage>
</organism>
<dbReference type="InterPro" id="IPR000244">
    <property type="entry name" value="Ribosomal_bL9"/>
</dbReference>
<dbReference type="GO" id="GO:0019843">
    <property type="term" value="F:rRNA binding"/>
    <property type="evidence" value="ECO:0007669"/>
    <property type="project" value="UniProtKB-UniRule"/>
</dbReference>
<dbReference type="InterPro" id="IPR020069">
    <property type="entry name" value="Ribosomal_bL9_C"/>
</dbReference>
<evidence type="ECO:0000256" key="3">
    <source>
        <dbReference type="ARBA" id="ARBA00022884"/>
    </source>
</evidence>
<dbReference type="HAMAP" id="MF_00503">
    <property type="entry name" value="Ribosomal_bL9"/>
    <property type="match status" value="1"/>
</dbReference>
<reference evidence="11" key="1">
    <citation type="submission" date="2015-09" db="EMBL/GenBank/DDBJ databases">
        <authorList>
            <person name="Daims H."/>
        </authorList>
    </citation>
    <scope>NUCLEOTIDE SEQUENCE [LARGE SCALE GENOMIC DNA]</scope>
</reference>
<feature type="domain" description="Large ribosomal subunit protein bL9 C-terminal" evidence="9">
    <location>
        <begin position="65"/>
        <end position="145"/>
    </location>
</feature>
<dbReference type="PANTHER" id="PTHR21368">
    <property type="entry name" value="50S RIBOSOMAL PROTEIN L9"/>
    <property type="match status" value="1"/>
</dbReference>
<dbReference type="InterPro" id="IPR036935">
    <property type="entry name" value="Ribosomal_bL9_N_sf"/>
</dbReference>
<dbReference type="SUPFAM" id="SSF55658">
    <property type="entry name" value="L9 N-domain-like"/>
    <property type="match status" value="1"/>
</dbReference>
<evidence type="ECO:0000256" key="6">
    <source>
        <dbReference type="ARBA" id="ARBA00035292"/>
    </source>
</evidence>
<dbReference type="GO" id="GO:0003735">
    <property type="term" value="F:structural constituent of ribosome"/>
    <property type="evidence" value="ECO:0007669"/>
    <property type="project" value="InterPro"/>
</dbReference>
<dbReference type="RefSeq" id="WP_062484623.1">
    <property type="nucleotide sequence ID" value="NZ_LN885086.1"/>
</dbReference>
<evidence type="ECO:0000256" key="5">
    <source>
        <dbReference type="ARBA" id="ARBA00023274"/>
    </source>
</evidence>
<dbReference type="EMBL" id="LN885086">
    <property type="protein sequence ID" value="CUQ66635.1"/>
    <property type="molecule type" value="Genomic_DNA"/>
</dbReference>
<evidence type="ECO:0000259" key="8">
    <source>
        <dbReference type="Pfam" id="PF01281"/>
    </source>
</evidence>
<proteinExistence type="inferred from homology"/>
<name>A0A0S4KW27_9BACT</name>
<dbReference type="OrthoDB" id="9788336at2"/>
<dbReference type="Gene3D" id="3.40.5.10">
    <property type="entry name" value="Ribosomal protein L9, N-terminal domain"/>
    <property type="match status" value="1"/>
</dbReference>
<evidence type="ECO:0000256" key="7">
    <source>
        <dbReference type="HAMAP-Rule" id="MF_00503"/>
    </source>
</evidence>
<comment type="function">
    <text evidence="7">Binds to the 23S rRNA.</text>
</comment>
<evidence type="ECO:0000256" key="1">
    <source>
        <dbReference type="ARBA" id="ARBA00010605"/>
    </source>
</evidence>
<protein>
    <recommendedName>
        <fullName evidence="6 7">Large ribosomal subunit protein bL9</fullName>
    </recommendedName>
</protein>
<evidence type="ECO:0000313" key="10">
    <source>
        <dbReference type="EMBL" id="CUQ66635.1"/>
    </source>
</evidence>
<keyword evidence="2 7" id="KW-0699">rRNA-binding</keyword>
<feature type="domain" description="Ribosomal protein L9" evidence="8">
    <location>
        <begin position="1"/>
        <end position="47"/>
    </location>
</feature>
<dbReference type="InterPro" id="IPR036791">
    <property type="entry name" value="Ribosomal_bL9_C_sf"/>
</dbReference>
<dbReference type="InterPro" id="IPR009027">
    <property type="entry name" value="Ribosomal_bL9/RNase_H1_N"/>
</dbReference>
<comment type="similarity">
    <text evidence="1 7">Belongs to the bacterial ribosomal protein bL9 family.</text>
</comment>